<feature type="region of interest" description="Disordered" evidence="7">
    <location>
        <begin position="127"/>
        <end position="173"/>
    </location>
</feature>
<keyword evidence="3 5" id="KW-0547">Nucleotide-binding</keyword>
<dbReference type="InterPro" id="IPR044612">
    <property type="entry name" value="ARL2/3"/>
</dbReference>
<organism evidence="10 11">
    <name type="scientific">Nesidiocoris tenuis</name>
    <dbReference type="NCBI Taxonomy" id="355587"/>
    <lineage>
        <taxon>Eukaryota</taxon>
        <taxon>Metazoa</taxon>
        <taxon>Ecdysozoa</taxon>
        <taxon>Arthropoda</taxon>
        <taxon>Hexapoda</taxon>
        <taxon>Insecta</taxon>
        <taxon>Pterygota</taxon>
        <taxon>Neoptera</taxon>
        <taxon>Paraneoptera</taxon>
        <taxon>Hemiptera</taxon>
        <taxon>Heteroptera</taxon>
        <taxon>Panheteroptera</taxon>
        <taxon>Cimicomorpha</taxon>
        <taxon>Miridae</taxon>
        <taxon>Dicyphina</taxon>
        <taxon>Nesidiocoris</taxon>
    </lineage>
</organism>
<keyword evidence="2" id="KW-0449">Lipoprotein</keyword>
<feature type="binding site" evidence="6">
    <location>
        <position position="273"/>
    </location>
    <ligand>
        <name>Mg(2+)</name>
        <dbReference type="ChEBI" id="CHEBI:18420"/>
    </ligand>
</feature>
<dbReference type="EMBL" id="CADCXU010019024">
    <property type="protein sequence ID" value="CAB0007370.1"/>
    <property type="molecule type" value="Genomic_DNA"/>
</dbReference>
<gene>
    <name evidence="9" type="ORF">NTEN_LOCUS12656</name>
    <name evidence="10" type="ORF">NTEN_LOCUS12658</name>
</gene>
<feature type="domain" description="Retroviral polymerase SH3-like" evidence="8">
    <location>
        <begin position="45"/>
        <end position="105"/>
    </location>
</feature>
<sequence length="397" mass="45406">MWAEAANVAAYIINRCPTKKLAGSTPEERWTGKKVDLRHLRVFGCKAYVHVLSSNRKKLDDKSKAYTFVGYSETTKAYRLLDENQSLKISRDVIFIEDEFPGDNTQVEPQRSTHTWIQLLDDEFETLEQSASPKPPASPSSRDVLPEGEPRSDDDVQPEMPSSDDEDFADTMPLNVSYDSAKRKLMLDDREDDGDGLADQVTWMLAALASPKQKNIPDQSNSTYSSGLLSILRRLKSSPDKEMRILLLGLDNAGKTTLLKRLASEDINHVTPTQGFNIKTVQSEGFKLNVWDIGGQKKIRPYWKNYFENTDVLKFTIKILKFAQNKNSIHNWNIKTSTCSARENKDFKTKNAQIGSFWKKKIETLKMQIYWKYCELFKFRLNRVLGLAETNISVQEI</sequence>
<feature type="binding site" evidence="5">
    <location>
        <begin position="249"/>
        <end position="256"/>
    </location>
    <ligand>
        <name>GTP</name>
        <dbReference type="ChEBI" id="CHEBI:37565"/>
    </ligand>
</feature>
<dbReference type="InterPro" id="IPR027417">
    <property type="entry name" value="P-loop_NTPase"/>
</dbReference>
<evidence type="ECO:0000256" key="3">
    <source>
        <dbReference type="ARBA" id="ARBA00022741"/>
    </source>
</evidence>
<keyword evidence="6" id="KW-0460">Magnesium</keyword>
<evidence type="ECO:0000256" key="5">
    <source>
        <dbReference type="PIRSR" id="PIRSR606689-1"/>
    </source>
</evidence>
<evidence type="ECO:0000313" key="10">
    <source>
        <dbReference type="EMBL" id="CAB0007373.1"/>
    </source>
</evidence>
<dbReference type="AlphaFoldDB" id="A0A6H5GWR8"/>
<dbReference type="EMBL" id="CADCXU010019026">
    <property type="protein sequence ID" value="CAB0007373.1"/>
    <property type="molecule type" value="Genomic_DNA"/>
</dbReference>
<dbReference type="PANTHER" id="PTHR45697">
    <property type="entry name" value="ADP-RIBOSYLATION FACTOR-LIKE PROTEIN 2-RELATED"/>
    <property type="match status" value="1"/>
</dbReference>
<dbReference type="NCBIfam" id="TIGR00231">
    <property type="entry name" value="small_GTP"/>
    <property type="match status" value="1"/>
</dbReference>
<dbReference type="GO" id="GO:0003924">
    <property type="term" value="F:GTPase activity"/>
    <property type="evidence" value="ECO:0007669"/>
    <property type="project" value="InterPro"/>
</dbReference>
<protein>
    <recommendedName>
        <fullName evidence="8">Retroviral polymerase SH3-like domain-containing protein</fullName>
    </recommendedName>
</protein>
<evidence type="ECO:0000256" key="1">
    <source>
        <dbReference type="ARBA" id="ARBA00010290"/>
    </source>
</evidence>
<dbReference type="SMART" id="SM00177">
    <property type="entry name" value="ARF"/>
    <property type="match status" value="1"/>
</dbReference>
<feature type="binding site" evidence="5">
    <location>
        <position position="295"/>
    </location>
    <ligand>
        <name>GTP</name>
        <dbReference type="ChEBI" id="CHEBI:37565"/>
    </ligand>
</feature>
<dbReference type="SUPFAM" id="SSF52540">
    <property type="entry name" value="P-loop containing nucleoside triphosphate hydrolases"/>
    <property type="match status" value="1"/>
</dbReference>
<evidence type="ECO:0000256" key="4">
    <source>
        <dbReference type="ARBA" id="ARBA00023134"/>
    </source>
</evidence>
<dbReference type="InterPro" id="IPR005225">
    <property type="entry name" value="Small_GTP-bd"/>
</dbReference>
<dbReference type="GO" id="GO:0046872">
    <property type="term" value="F:metal ion binding"/>
    <property type="evidence" value="ECO:0007669"/>
    <property type="project" value="UniProtKB-KW"/>
</dbReference>
<dbReference type="OrthoDB" id="2011769at2759"/>
<dbReference type="InterPro" id="IPR057670">
    <property type="entry name" value="SH3_retrovirus"/>
</dbReference>
<dbReference type="Pfam" id="PF00025">
    <property type="entry name" value="Arf"/>
    <property type="match status" value="1"/>
</dbReference>
<evidence type="ECO:0000259" key="8">
    <source>
        <dbReference type="Pfam" id="PF25597"/>
    </source>
</evidence>
<reference evidence="10 11" key="1">
    <citation type="submission" date="2020-02" db="EMBL/GenBank/DDBJ databases">
        <authorList>
            <person name="Ferguson B K."/>
        </authorList>
    </citation>
    <scope>NUCLEOTIDE SEQUENCE [LARGE SCALE GENOMIC DNA]</scope>
</reference>
<dbReference type="PROSITE" id="PS51417">
    <property type="entry name" value="ARF"/>
    <property type="match status" value="1"/>
</dbReference>
<evidence type="ECO:0000256" key="6">
    <source>
        <dbReference type="PIRSR" id="PIRSR606689-2"/>
    </source>
</evidence>
<keyword evidence="2" id="KW-0519">Myristate</keyword>
<name>A0A6H5GWR8_9HEMI</name>
<dbReference type="InterPro" id="IPR006689">
    <property type="entry name" value="Small_GTPase_ARF/SAR"/>
</dbReference>
<dbReference type="Pfam" id="PF25597">
    <property type="entry name" value="SH3_retrovirus"/>
    <property type="match status" value="1"/>
</dbReference>
<dbReference type="GO" id="GO:0051649">
    <property type="term" value="P:establishment of localization in cell"/>
    <property type="evidence" value="ECO:0007669"/>
    <property type="project" value="UniProtKB-ARBA"/>
</dbReference>
<keyword evidence="11" id="KW-1185">Reference proteome</keyword>
<evidence type="ECO:0000313" key="9">
    <source>
        <dbReference type="EMBL" id="CAB0007370.1"/>
    </source>
</evidence>
<dbReference type="Proteomes" id="UP000479000">
    <property type="component" value="Unassembled WGS sequence"/>
</dbReference>
<comment type="similarity">
    <text evidence="1">Belongs to the small GTPase superfamily. Arf family.</text>
</comment>
<evidence type="ECO:0000313" key="11">
    <source>
        <dbReference type="Proteomes" id="UP000479000"/>
    </source>
</evidence>
<evidence type="ECO:0000256" key="2">
    <source>
        <dbReference type="ARBA" id="ARBA00022707"/>
    </source>
</evidence>
<feature type="compositionally biased region" description="Basic and acidic residues" evidence="7">
    <location>
        <begin position="144"/>
        <end position="154"/>
    </location>
</feature>
<feature type="binding site" evidence="6">
    <location>
        <position position="256"/>
    </location>
    <ligand>
        <name>Mg(2+)</name>
        <dbReference type="ChEBI" id="CHEBI:18420"/>
    </ligand>
</feature>
<keyword evidence="6" id="KW-0479">Metal-binding</keyword>
<evidence type="ECO:0000256" key="7">
    <source>
        <dbReference type="SAM" id="MobiDB-lite"/>
    </source>
</evidence>
<dbReference type="GO" id="GO:0005525">
    <property type="term" value="F:GTP binding"/>
    <property type="evidence" value="ECO:0007669"/>
    <property type="project" value="UniProtKB-KW"/>
</dbReference>
<dbReference type="Gene3D" id="3.40.50.300">
    <property type="entry name" value="P-loop containing nucleotide triphosphate hydrolases"/>
    <property type="match status" value="1"/>
</dbReference>
<keyword evidence="4 5" id="KW-0342">GTP-binding</keyword>
<dbReference type="PRINTS" id="PR00328">
    <property type="entry name" value="SAR1GTPBP"/>
</dbReference>
<accession>A0A6H5GWR8</accession>
<proteinExistence type="inferred from homology"/>
<dbReference type="GO" id="GO:0016192">
    <property type="term" value="P:vesicle-mediated transport"/>
    <property type="evidence" value="ECO:0007669"/>
    <property type="project" value="UniProtKB-ARBA"/>
</dbReference>